<evidence type="ECO:0000256" key="1">
    <source>
        <dbReference type="SAM" id="MobiDB-lite"/>
    </source>
</evidence>
<dbReference type="GO" id="GO:0016020">
    <property type="term" value="C:membrane"/>
    <property type="evidence" value="ECO:0007669"/>
    <property type="project" value="InterPro"/>
</dbReference>
<sequence>MSMNNALKLFWPSHCSSPKFHRRPGYIIGWLTKPATACVAAIIPDIELCDLQRTLSEFCASGEYSEFAHINKVCKLPPRILGTLSADLPTASTRRPPSSMSSMGKDPWITVVLDDGYVPVPVSISHQGKVVDLASYEVIFYQQPNPKHLQFLALDPLELDISHRPLPHHDQKDTATMENLNKILGYSERIVGAPPPESYDLLSVLVQINSSYYLEKGIQKSLTEKRKQCMSKWERLQSGIQSILYRLWTWMILQPASWLALTFTKMTLGPFRCCLFVCLFAAEVTLHLLNMRLPKFLLNAVTIKDLSTAGQQVDLRLQQLHFWPYQYSMLRKRNWANTAETRAYYISFYNSMWLVANDIIIGLAIGSFLTTNRYIMSYLLHKLLHEYTVESLQSMMLWFLESPAGLKLNHELGNFLSELFLWLIRLWTGCMQGIKPLTPQIIHVIGLSGIFGVSMIISLLSDLLAFMTLHVYCFYMVAARIFNWQLMILYSLFNLFRGKKRNMLRNRIDACDYDLDQLLLGTCLFTLLTFLFPTVLIYYITFALGRVGVIFLQAIMETLLAFFNHFPLFAIMLRVKDPDRLPGGLKFDIFEHDYFSKKYHRLWYFIHGMMRWRRRQQHGHKASGKTSAGDRHHHHHRGNSRKRSSRGARPKSVRFKTSNKEGTMITSSAATHGVVDSRHGSYLWMWNSPIPFGAIFFQYMLLWKRLSAHYFSFYYFKCFLYGEPIKPVPKLQYPMLPERRLSLAAEWERLKANLFQSISSNHQHYKVT</sequence>
<feature type="region of interest" description="Disordered" evidence="1">
    <location>
        <begin position="620"/>
        <end position="658"/>
    </location>
</feature>
<reference evidence="3 4" key="1">
    <citation type="submission" date="2023-03" db="EMBL/GenBank/DDBJ databases">
        <title>Genome sequence of Lichtheimia ornata CBS 291.66.</title>
        <authorList>
            <person name="Mohabir J.T."/>
            <person name="Shea T.P."/>
            <person name="Kurbessoian T."/>
            <person name="Berby B."/>
            <person name="Fontaine J."/>
            <person name="Livny J."/>
            <person name="Gnirke A."/>
            <person name="Stajich J.E."/>
            <person name="Cuomo C.A."/>
        </authorList>
    </citation>
    <scope>NUCLEOTIDE SEQUENCE [LARGE SCALE GENOMIC DNA]</scope>
    <source>
        <strain evidence="3">CBS 291.66</strain>
    </source>
</reference>
<proteinExistence type="predicted"/>
<evidence type="ECO:0000313" key="3">
    <source>
        <dbReference type="EMBL" id="KAJ8663496.1"/>
    </source>
</evidence>
<feature type="transmembrane region" description="Helical" evidence="2">
    <location>
        <begin position="441"/>
        <end position="460"/>
    </location>
</feature>
<feature type="transmembrane region" description="Helical" evidence="2">
    <location>
        <begin position="472"/>
        <end position="496"/>
    </location>
</feature>
<keyword evidence="2" id="KW-0812">Transmembrane</keyword>
<keyword evidence="4" id="KW-1185">Reference proteome</keyword>
<feature type="transmembrane region" description="Helical" evidence="2">
    <location>
        <begin position="517"/>
        <end position="541"/>
    </location>
</feature>
<feature type="compositionally biased region" description="Basic residues" evidence="1">
    <location>
        <begin position="631"/>
        <end position="654"/>
    </location>
</feature>
<gene>
    <name evidence="3" type="ORF">O0I10_000738</name>
</gene>
<dbReference type="EMBL" id="JARTCD010000002">
    <property type="protein sequence ID" value="KAJ8663496.1"/>
    <property type="molecule type" value="Genomic_DNA"/>
</dbReference>
<comment type="caution">
    <text evidence="3">The sequence shown here is derived from an EMBL/GenBank/DDBJ whole genome shotgun (WGS) entry which is preliminary data.</text>
</comment>
<dbReference type="PANTHER" id="PTHR21329:SF3">
    <property type="entry name" value="PHOSPHATIDYLINOSITOL N-ACETYLGLUCOSAMINYLTRANSFERASE SUBUNIT Q"/>
    <property type="match status" value="1"/>
</dbReference>
<keyword evidence="2" id="KW-0472">Membrane</keyword>
<feature type="transmembrane region" description="Helical" evidence="2">
    <location>
        <begin position="547"/>
        <end position="571"/>
    </location>
</feature>
<dbReference type="AlphaFoldDB" id="A0AAD8DIQ8"/>
<dbReference type="RefSeq" id="XP_058348408.1">
    <property type="nucleotide sequence ID" value="XM_058480844.1"/>
</dbReference>
<dbReference type="Pfam" id="PF05024">
    <property type="entry name" value="Gpi1"/>
    <property type="match status" value="1"/>
</dbReference>
<dbReference type="PANTHER" id="PTHR21329">
    <property type="entry name" value="PHOSPHATIDYLINOSITOL N-ACETYLGLUCOSAMINYLTRANSFERASE SUBUNIT Q-RELATED"/>
    <property type="match status" value="1"/>
</dbReference>
<dbReference type="GeneID" id="83208159"/>
<organism evidence="3 4">
    <name type="scientific">Lichtheimia ornata</name>
    <dbReference type="NCBI Taxonomy" id="688661"/>
    <lineage>
        <taxon>Eukaryota</taxon>
        <taxon>Fungi</taxon>
        <taxon>Fungi incertae sedis</taxon>
        <taxon>Mucoromycota</taxon>
        <taxon>Mucoromycotina</taxon>
        <taxon>Mucoromycetes</taxon>
        <taxon>Mucorales</taxon>
        <taxon>Lichtheimiaceae</taxon>
        <taxon>Lichtheimia</taxon>
    </lineage>
</organism>
<accession>A0AAD8DIQ8</accession>
<dbReference type="GO" id="GO:0005783">
    <property type="term" value="C:endoplasmic reticulum"/>
    <property type="evidence" value="ECO:0007669"/>
    <property type="project" value="TreeGrafter"/>
</dbReference>
<protein>
    <submittedName>
        <fullName evidence="3">Uncharacterized protein</fullName>
    </submittedName>
</protein>
<keyword evidence="2" id="KW-1133">Transmembrane helix</keyword>
<name>A0AAD8DIQ8_9FUNG</name>
<dbReference type="InterPro" id="IPR007720">
    <property type="entry name" value="PigQ/GPI1"/>
</dbReference>
<feature type="transmembrane region" description="Helical" evidence="2">
    <location>
        <begin position="352"/>
        <end position="375"/>
    </location>
</feature>
<dbReference type="GO" id="GO:0006506">
    <property type="term" value="P:GPI anchor biosynthetic process"/>
    <property type="evidence" value="ECO:0007669"/>
    <property type="project" value="InterPro"/>
</dbReference>
<evidence type="ECO:0000313" key="4">
    <source>
        <dbReference type="Proteomes" id="UP001234581"/>
    </source>
</evidence>
<dbReference type="Proteomes" id="UP001234581">
    <property type="component" value="Unassembled WGS sequence"/>
</dbReference>
<evidence type="ECO:0000256" key="2">
    <source>
        <dbReference type="SAM" id="Phobius"/>
    </source>
</evidence>